<evidence type="ECO:0000256" key="1">
    <source>
        <dbReference type="SAM" id="Phobius"/>
    </source>
</evidence>
<dbReference type="RefSeq" id="WP_164338269.1">
    <property type="nucleotide sequence ID" value="NZ_JAAGMD010000322.1"/>
</dbReference>
<proteinExistence type="predicted"/>
<comment type="caution">
    <text evidence="2">The sequence shown here is derived from an EMBL/GenBank/DDBJ whole genome shotgun (WGS) entry which is preliminary data.</text>
</comment>
<feature type="transmembrane region" description="Helical" evidence="1">
    <location>
        <begin position="114"/>
        <end position="134"/>
    </location>
</feature>
<evidence type="ECO:0000313" key="2">
    <source>
        <dbReference type="EMBL" id="NEA86685.1"/>
    </source>
</evidence>
<name>A0A6G3QTL3_9ACTN</name>
<feature type="transmembrane region" description="Helical" evidence="1">
    <location>
        <begin position="54"/>
        <end position="78"/>
    </location>
</feature>
<feature type="transmembrane region" description="Helical" evidence="1">
    <location>
        <begin position="85"/>
        <end position="108"/>
    </location>
</feature>
<gene>
    <name evidence="2" type="ORF">G3I53_11700</name>
</gene>
<keyword evidence="1" id="KW-0472">Membrane</keyword>
<sequence length="164" mass="16763">MNEPGTVRRGLRVGLLMACVPGLPWAALALAVAAVEWLRGGDLQLAARDVRYGLTLAGGSVSAGLLMGLVLAGGLTLASRVSSRGWVPALAGALLGASVFPAEVLVVALGTDVAYLPVGVTLQAWPVLTVVAAAHSADVAGRTRSRTWLWTPGPVGRLRWGAHG</sequence>
<dbReference type="EMBL" id="JAAGMD010000322">
    <property type="protein sequence ID" value="NEA86685.1"/>
    <property type="molecule type" value="Genomic_DNA"/>
</dbReference>
<accession>A0A6G3QTL3</accession>
<reference evidence="2" key="1">
    <citation type="submission" date="2020-01" db="EMBL/GenBank/DDBJ databases">
        <title>Insect and environment-associated Actinomycetes.</title>
        <authorList>
            <person name="Currrie C."/>
            <person name="Chevrette M."/>
            <person name="Carlson C."/>
            <person name="Stubbendieck R."/>
            <person name="Wendt-Pienkowski E."/>
        </authorList>
    </citation>
    <scope>NUCLEOTIDE SEQUENCE</scope>
    <source>
        <strain evidence="2">SID14436</strain>
    </source>
</reference>
<protein>
    <submittedName>
        <fullName evidence="2">Uncharacterized protein</fullName>
    </submittedName>
</protein>
<feature type="transmembrane region" description="Helical" evidence="1">
    <location>
        <begin position="12"/>
        <end position="34"/>
    </location>
</feature>
<keyword evidence="1" id="KW-1133">Transmembrane helix</keyword>
<dbReference type="AlphaFoldDB" id="A0A6G3QTL3"/>
<keyword evidence="1" id="KW-0812">Transmembrane</keyword>
<organism evidence="2">
    <name type="scientific">Streptomyces sp. SID14436</name>
    <dbReference type="NCBI Taxonomy" id="2706070"/>
    <lineage>
        <taxon>Bacteria</taxon>
        <taxon>Bacillati</taxon>
        <taxon>Actinomycetota</taxon>
        <taxon>Actinomycetes</taxon>
        <taxon>Kitasatosporales</taxon>
        <taxon>Streptomycetaceae</taxon>
        <taxon>Streptomyces</taxon>
    </lineage>
</organism>